<reference evidence="2 3" key="1">
    <citation type="submission" date="2019-11" db="EMBL/GenBank/DDBJ databases">
        <title>Novel Deefgea species.</title>
        <authorList>
            <person name="Han J.-H."/>
        </authorList>
    </citation>
    <scope>NUCLEOTIDE SEQUENCE [LARGE SCALE GENOMIC DNA]</scope>
    <source>
        <strain evidence="2 3">LMG 24817</strain>
    </source>
</reference>
<keyword evidence="3" id="KW-1185">Reference proteome</keyword>
<proteinExistence type="predicted"/>
<feature type="transmembrane region" description="Helical" evidence="1">
    <location>
        <begin position="39"/>
        <end position="60"/>
    </location>
</feature>
<gene>
    <name evidence="2" type="ORF">GM173_01910</name>
</gene>
<keyword evidence="1" id="KW-0812">Transmembrane</keyword>
<comment type="caution">
    <text evidence="2">The sequence shown here is derived from an EMBL/GenBank/DDBJ whole genome shotgun (WGS) entry which is preliminary data.</text>
</comment>
<evidence type="ECO:0000313" key="3">
    <source>
        <dbReference type="Proteomes" id="UP001195660"/>
    </source>
</evidence>
<dbReference type="PANTHER" id="PTHR34351:SF1">
    <property type="entry name" value="SLR1927 PROTEIN"/>
    <property type="match status" value="1"/>
</dbReference>
<keyword evidence="1" id="KW-0472">Membrane</keyword>
<name>A0ABS2C850_9NEIS</name>
<dbReference type="EMBL" id="WOFE01000001">
    <property type="protein sequence ID" value="MBM5570326.1"/>
    <property type="molecule type" value="Genomic_DNA"/>
</dbReference>
<sequence length="329" mass="37770">MMTFRSSFIGQYLYPIWLRFIDHRHPPSEGRQRIRHQRLYIFPTWYGLAYLITILTLLVGSLNYQLSLGFFFAFLMIGVAHAVMLRSYANLLGLEFSTNSSQAVFAGEDAYFPITLHNLKPQFRAGIEINTGNGEDAFVSQVPGLDHQIVSIAIPSWRRGRLKLPRLRIDSTQPLGLFRCWTYLNLQQETLIYPAPEKDAPPLPEHLHGQDGKEFNLIGNDDFYGLRPFQRGDARHDIAWKHSAHGENLLIRQYQSPLGKSLWLNWDEMHELQTEQRLSRLTAWIIAAEDEQRPYGLKLGHKEFAPALGSEHQSTCLQALALFGQSEPL</sequence>
<dbReference type="RefSeq" id="WP_203569632.1">
    <property type="nucleotide sequence ID" value="NZ_WOFE01000001.1"/>
</dbReference>
<keyword evidence="1" id="KW-1133">Transmembrane helix</keyword>
<feature type="transmembrane region" description="Helical" evidence="1">
    <location>
        <begin position="66"/>
        <end position="85"/>
    </location>
</feature>
<dbReference type="PANTHER" id="PTHR34351">
    <property type="entry name" value="SLR1927 PROTEIN-RELATED"/>
    <property type="match status" value="1"/>
</dbReference>
<evidence type="ECO:0000313" key="2">
    <source>
        <dbReference type="EMBL" id="MBM5570326.1"/>
    </source>
</evidence>
<accession>A0ABS2C850</accession>
<evidence type="ECO:0000256" key="1">
    <source>
        <dbReference type="SAM" id="Phobius"/>
    </source>
</evidence>
<protein>
    <submittedName>
        <fullName evidence="2">DUF58 domain-containing protein</fullName>
    </submittedName>
</protein>
<organism evidence="2 3">
    <name type="scientific">Deefgea chitinilytica</name>
    <dbReference type="NCBI Taxonomy" id="570276"/>
    <lineage>
        <taxon>Bacteria</taxon>
        <taxon>Pseudomonadati</taxon>
        <taxon>Pseudomonadota</taxon>
        <taxon>Betaproteobacteria</taxon>
        <taxon>Neisseriales</taxon>
        <taxon>Chitinibacteraceae</taxon>
        <taxon>Deefgea</taxon>
    </lineage>
</organism>
<dbReference type="Proteomes" id="UP001195660">
    <property type="component" value="Unassembled WGS sequence"/>
</dbReference>